<feature type="region of interest" description="Disordered" evidence="1">
    <location>
        <begin position="29"/>
        <end position="61"/>
    </location>
</feature>
<keyword evidence="4" id="KW-1185">Reference proteome</keyword>
<protein>
    <submittedName>
        <fullName evidence="3">Extracellular solute-binding protein</fullName>
    </submittedName>
</protein>
<evidence type="ECO:0000313" key="3">
    <source>
        <dbReference type="EMBL" id="MBB6733288.1"/>
    </source>
</evidence>
<keyword evidence="2" id="KW-0732">Signal</keyword>
<comment type="caution">
    <text evidence="3">The sequence shown here is derived from an EMBL/GenBank/DDBJ whole genome shotgun (WGS) entry which is preliminary data.</text>
</comment>
<gene>
    <name evidence="3" type="ORF">H7C18_20405</name>
</gene>
<dbReference type="InterPro" id="IPR006059">
    <property type="entry name" value="SBP"/>
</dbReference>
<reference evidence="3 4" key="1">
    <citation type="submission" date="2020-08" db="EMBL/GenBank/DDBJ databases">
        <title>Cohnella phylogeny.</title>
        <authorList>
            <person name="Dunlap C."/>
        </authorList>
    </citation>
    <scope>NUCLEOTIDE SEQUENCE [LARGE SCALE GENOMIC DNA]</scope>
    <source>
        <strain evidence="3 4">CBP 2801</strain>
    </source>
</reference>
<evidence type="ECO:0000256" key="2">
    <source>
        <dbReference type="SAM" id="SignalP"/>
    </source>
</evidence>
<feature type="compositionally biased region" description="Low complexity" evidence="1">
    <location>
        <begin position="35"/>
        <end position="61"/>
    </location>
</feature>
<dbReference type="PANTHER" id="PTHR43649:SF12">
    <property type="entry name" value="DIACETYLCHITOBIOSE BINDING PROTEIN DASA"/>
    <property type="match status" value="1"/>
</dbReference>
<dbReference type="Gene3D" id="3.40.190.10">
    <property type="entry name" value="Periplasmic binding protein-like II"/>
    <property type="match status" value="2"/>
</dbReference>
<feature type="chain" id="PRO_5030944462" evidence="2">
    <location>
        <begin position="22"/>
        <end position="563"/>
    </location>
</feature>
<proteinExistence type="predicted"/>
<evidence type="ECO:0000256" key="1">
    <source>
        <dbReference type="SAM" id="MobiDB-lite"/>
    </source>
</evidence>
<dbReference type="Proteomes" id="UP000564644">
    <property type="component" value="Unassembled WGS sequence"/>
</dbReference>
<organism evidence="3 4">
    <name type="scientific">Cohnella zeiphila</name>
    <dbReference type="NCBI Taxonomy" id="2761120"/>
    <lineage>
        <taxon>Bacteria</taxon>
        <taxon>Bacillati</taxon>
        <taxon>Bacillota</taxon>
        <taxon>Bacilli</taxon>
        <taxon>Bacillales</taxon>
        <taxon>Paenibacillaceae</taxon>
        <taxon>Cohnella</taxon>
    </lineage>
</organism>
<dbReference type="SUPFAM" id="SSF53850">
    <property type="entry name" value="Periplasmic binding protein-like II"/>
    <property type="match status" value="1"/>
</dbReference>
<dbReference type="PANTHER" id="PTHR43649">
    <property type="entry name" value="ARABINOSE-BINDING PROTEIN-RELATED"/>
    <property type="match status" value="1"/>
</dbReference>
<dbReference type="Pfam" id="PF13416">
    <property type="entry name" value="SBP_bac_8"/>
    <property type="match status" value="1"/>
</dbReference>
<dbReference type="EMBL" id="JACJVO010000025">
    <property type="protein sequence ID" value="MBB6733288.1"/>
    <property type="molecule type" value="Genomic_DNA"/>
</dbReference>
<sequence length="563" mass="61287">MKKVFSGVTAILLLSAVCLTACSNNDSTSTGSVNASTGSATSAPSSDPGANSGAGNAGTAAGPVNETGFPIVKEPISLSAMVLLSPAQPTDWNDILVWQEYEKMTGIHIDWDENTAADITEKRNLALASDQLPDIFYRTKMPDSDVDKYGADGSFLKLNDLIDKYAPNFKAVMEKYPDVKKGIATADGSIYALPSLTDSPSIEITKKLFVNNSWLQKTGKKMPTTTDELYDVLKAFRDGDPNGNGKQDEVPMTADSLDDIMLVLQGAFGLGNKGTGNGNWDVDPASGELRYFPASESYKDFLTYLHKLYSENLIDKEIFTNDGTKVLAKNDQNQVGSFSFSNVIARANANAGDYAGLDAALAGPNGDRLFTSARGHIGSRGAFMISKTNPYPEATMRWIDYFYGDEGIRMLYLGLEGKTYQKNADGKYDFLPEIVGTIPEGSSFDQVVSKYVPYAGGSLPTLIYEDYFKGGETEPSAKAAAEHLRPFLPEELWAPFSFTAEEAADKQTLESDIYGLVKQRTAEFVQGKASLDDFDKYVDQLKKMGLGDLQKIYKAAYDRYRAS</sequence>
<dbReference type="AlphaFoldDB" id="A0A7X0SNJ4"/>
<feature type="signal peptide" evidence="2">
    <location>
        <begin position="1"/>
        <end position="21"/>
    </location>
</feature>
<evidence type="ECO:0000313" key="4">
    <source>
        <dbReference type="Proteomes" id="UP000564644"/>
    </source>
</evidence>
<dbReference type="InterPro" id="IPR050490">
    <property type="entry name" value="Bact_solute-bd_prot1"/>
</dbReference>
<accession>A0A7X0SNJ4</accession>
<dbReference type="RefSeq" id="WP_185130954.1">
    <property type="nucleotide sequence ID" value="NZ_JACJVO010000025.1"/>
</dbReference>
<name>A0A7X0SNJ4_9BACL</name>